<dbReference type="EMBL" id="FXZD01000002">
    <property type="protein sequence ID" value="SMX72726.1"/>
    <property type="molecule type" value="Genomic_DNA"/>
</dbReference>
<evidence type="ECO:0000313" key="2">
    <source>
        <dbReference type="Proteomes" id="UP000234433"/>
    </source>
</evidence>
<dbReference type="AlphaFoldDB" id="A0A2H1IC90"/>
<accession>A0A2H1IC90</accession>
<dbReference type="Proteomes" id="UP000234433">
    <property type="component" value="Unassembled WGS sequence"/>
</dbReference>
<name>A0A2H1IC90_9MICO</name>
<gene>
    <name evidence="1" type="ORF">BANT918_00801</name>
</gene>
<sequence>MLGVAQDVNVNTGLVEILPPADDDSAWAVQEIQRSFPTAVDAAAIDVDTMEITDRVDFSDYGGGGV</sequence>
<protein>
    <submittedName>
        <fullName evidence="1">Uncharacterized protein</fullName>
    </submittedName>
</protein>
<organism evidence="1 2">
    <name type="scientific">Brevibacterium antiquum CNRZ 918</name>
    <dbReference type="NCBI Taxonomy" id="1255637"/>
    <lineage>
        <taxon>Bacteria</taxon>
        <taxon>Bacillati</taxon>
        <taxon>Actinomycetota</taxon>
        <taxon>Actinomycetes</taxon>
        <taxon>Micrococcales</taxon>
        <taxon>Brevibacteriaceae</taxon>
        <taxon>Brevibacterium</taxon>
    </lineage>
</organism>
<reference evidence="1 2" key="1">
    <citation type="submission" date="2017-03" db="EMBL/GenBank/DDBJ databases">
        <authorList>
            <person name="Afonso C.L."/>
            <person name="Miller P.J."/>
            <person name="Scott M.A."/>
            <person name="Spackman E."/>
            <person name="Goraichik I."/>
            <person name="Dimitrov K.M."/>
            <person name="Suarez D.L."/>
            <person name="Swayne D.E."/>
        </authorList>
    </citation>
    <scope>NUCLEOTIDE SEQUENCE [LARGE SCALE GENOMIC DNA]</scope>
    <source>
        <strain evidence="1 2">CNRZ 918</strain>
    </source>
</reference>
<evidence type="ECO:0000313" key="1">
    <source>
        <dbReference type="EMBL" id="SMX72726.1"/>
    </source>
</evidence>
<proteinExistence type="predicted"/>